<feature type="transmembrane region" description="Helical" evidence="8">
    <location>
        <begin position="498"/>
        <end position="514"/>
    </location>
</feature>
<dbReference type="EMBL" id="CP014145">
    <property type="protein sequence ID" value="AMB58911.1"/>
    <property type="molecule type" value="Genomic_DNA"/>
</dbReference>
<feature type="region of interest" description="Disordered" evidence="7">
    <location>
        <begin position="799"/>
        <end position="826"/>
    </location>
</feature>
<dbReference type="PANTHER" id="PTHR30509">
    <property type="entry name" value="P-HYDROXYBENZOIC ACID EFFLUX PUMP SUBUNIT-RELATED"/>
    <property type="match status" value="1"/>
</dbReference>
<evidence type="ECO:0000256" key="7">
    <source>
        <dbReference type="SAM" id="MobiDB-lite"/>
    </source>
</evidence>
<evidence type="ECO:0000256" key="5">
    <source>
        <dbReference type="ARBA" id="ARBA00023136"/>
    </source>
</evidence>
<feature type="transmembrane region" description="Helical" evidence="8">
    <location>
        <begin position="546"/>
        <end position="566"/>
    </location>
</feature>
<dbReference type="AlphaFoldDB" id="A0A0X8E4I0"/>
<feature type="transmembrane region" description="Helical" evidence="8">
    <location>
        <begin position="474"/>
        <end position="492"/>
    </location>
</feature>
<feature type="transmembrane region" description="Helical" evidence="8">
    <location>
        <begin position="448"/>
        <end position="467"/>
    </location>
</feature>
<comment type="similarity">
    <text evidence="6">Belongs to the YccS/YhfK family.</text>
</comment>
<dbReference type="Gene3D" id="1.10.287.70">
    <property type="match status" value="1"/>
</dbReference>
<feature type="transmembrane region" description="Helical" evidence="8">
    <location>
        <begin position="89"/>
        <end position="109"/>
    </location>
</feature>
<reference evidence="11 12" key="1">
    <citation type="journal article" date="2016" name="J. Biotechnol.">
        <title>First complete genome sequence of a species in the genus Microterricola, an extremophilic cold active enzyme producing bacterial strain ERGS5:02 isolated from Sikkim Himalaya.</title>
        <authorList>
            <person name="Himanshu"/>
            <person name="Swarnkar M.K."/>
            <person name="Singh D."/>
            <person name="Kumar R."/>
        </authorList>
    </citation>
    <scope>NUCLEOTIDE SEQUENCE [LARGE SCALE GENOMIC DNA]</scope>
    <source>
        <strain evidence="11 12">ERGS5:02</strain>
    </source>
</reference>
<keyword evidence="2" id="KW-1003">Cell membrane</keyword>
<feature type="transmembrane region" description="Helical" evidence="8">
    <location>
        <begin position="521"/>
        <end position="540"/>
    </location>
</feature>
<proteinExistence type="inferred from homology"/>
<feature type="domain" description="Potassium channel" evidence="9">
    <location>
        <begin position="91"/>
        <end position="142"/>
    </location>
</feature>
<evidence type="ECO:0000256" key="4">
    <source>
        <dbReference type="ARBA" id="ARBA00022989"/>
    </source>
</evidence>
<accession>A0A0X8E4I0</accession>
<evidence type="ECO:0000256" key="3">
    <source>
        <dbReference type="ARBA" id="ARBA00022692"/>
    </source>
</evidence>
<name>A0A0X8E4I0_9MICO</name>
<feature type="transmembrane region" description="Helical" evidence="8">
    <location>
        <begin position="946"/>
        <end position="962"/>
    </location>
</feature>
<evidence type="ECO:0000313" key="11">
    <source>
        <dbReference type="EMBL" id="AMB58911.1"/>
    </source>
</evidence>
<feature type="region of interest" description="Disordered" evidence="7">
    <location>
        <begin position="844"/>
        <end position="865"/>
    </location>
</feature>
<feature type="transmembrane region" description="Helical" evidence="8">
    <location>
        <begin position="879"/>
        <end position="900"/>
    </location>
</feature>
<keyword evidence="5 8" id="KW-0472">Membrane</keyword>
<dbReference type="InterPro" id="IPR013099">
    <property type="entry name" value="K_chnl_dom"/>
</dbReference>
<feature type="transmembrane region" description="Helical" evidence="8">
    <location>
        <begin position="55"/>
        <end position="77"/>
    </location>
</feature>
<evidence type="ECO:0000256" key="8">
    <source>
        <dbReference type="SAM" id="Phobius"/>
    </source>
</evidence>
<sequence>MGVTLLDVFLTALNYDEAGFFAGRLASWQWMLTRRLTRRLARRWRPLVLRQVTGLQIMVTVFAWIGGVILGYALIYLGNMEGSNFQYSGVNGGFFGAVYFSAAQLATVGTSQLSPNTDFLRALSIVESLNGVILVSLILTFLLGIYDVISSLRALSAQFFSPGSGVGEPIASLKPYFPGGEARSLDSHLESIADTFGSYTDGVRLHHSAYYFQSGRDTFSLPYSIRMMAGIIGGLRWGLPGSNPVTQEPALLPLTVQFEKFEQYMHPLLKWQSTDVPQTVSAGDFAAQLQVETDRAKHARRRWARVQEPGDPWVSRFVQVNDKMAELVGGTPIADVREAYNRYVHWLPFAYRAEQFSAAVSRDLDYQPVYDDPADQAPAAVLAPAPNVATPRGRETGLRAFIGRRVTLIDPGYMRLIAAARALGAAVLAVAVLVGVLSALSLPLMPAAVFGGMLAMFTGAAAAAAGTGQGLKRLGGLLTIVPAMLAIGLSIVVPRDPIPVTVTLALLAFVGVALSRFGRQLGGLGQLLFVSFYFTLLLGLKPAEFLPFSLAALVGVLCSVLVALLPNRGAHARVVRGGVFAFEQRILHSLEPLIDTVSAARWDPDLQRRTRTELRQSHHTAAFLVAQLTADDPDVGLTAQQAQVLRTRVHTAELALANLAVAARSATGAGIPIEVRARLAGALQTVQKHVAGYPADPAWVGAAGHTTGKGSPDDADDADATRSPGGPPNRSAAEALQSPIAPAHWPRPARRVYAAAFELQQASDDLYSARAADLVLRPAGAGQPGAEEVAAPDSTALADENAAERTARESAAFDGTATDDTTTADTAADDTELDAILADGVQAAADGGESGPHHQSAHEGATAGDSGESAAIWRRAIQAALSTGIALGFGSLVSTTHQYWAAMPAYQTIGGSDGETFVKGAQKIVGTIAGATVGFGIAITAGSHPAVLLPVLALCVFASSYFRSTSSPLTSFWQTMMFAQLYEFLGRLSTEAIGVRIVETVIGAVVALLIAAIVLPTHTRTKFAAQAMKLIGSIEDVTGVALDVWRKGQAATDADVAALTRGEQAVAQQQRAVQASAAPLRRASGAFDPAGIETLLSEFWELQYYARHLVRATLRGSPVQAGVTAEQWAQLEAATAQNFAALTAAFDGRTPGPVDPEIGIDELGDGDEPGAVEAALRALARTNQLVALMVGDFVPQSLGFVQRHTLR</sequence>
<feature type="transmembrane region" description="Helical" evidence="8">
    <location>
        <begin position="422"/>
        <end position="442"/>
    </location>
</feature>
<dbReference type="InterPro" id="IPR049453">
    <property type="entry name" value="Memb_transporter_dom"/>
</dbReference>
<feature type="compositionally biased region" description="Low complexity" evidence="7">
    <location>
        <begin position="812"/>
        <end position="826"/>
    </location>
</feature>
<feature type="transmembrane region" description="Helical" evidence="8">
    <location>
        <begin position="129"/>
        <end position="149"/>
    </location>
</feature>
<keyword evidence="3 8" id="KW-0812">Transmembrane</keyword>
<evidence type="ECO:0000313" key="12">
    <source>
        <dbReference type="Proteomes" id="UP000058305"/>
    </source>
</evidence>
<dbReference type="SUPFAM" id="SSF81324">
    <property type="entry name" value="Voltage-gated potassium channels"/>
    <property type="match status" value="1"/>
</dbReference>
<comment type="subcellular location">
    <subcellularLocation>
        <location evidence="1">Cell membrane</location>
        <topology evidence="1">Multi-pass membrane protein</topology>
    </subcellularLocation>
</comment>
<evidence type="ECO:0000256" key="1">
    <source>
        <dbReference type="ARBA" id="ARBA00004651"/>
    </source>
</evidence>
<evidence type="ECO:0000259" key="9">
    <source>
        <dbReference type="Pfam" id="PF07885"/>
    </source>
</evidence>
<dbReference type="KEGG" id="mvd:AWU67_08555"/>
<dbReference type="Pfam" id="PF13515">
    <property type="entry name" value="FUSC_2"/>
    <property type="match status" value="1"/>
</dbReference>
<dbReference type="PANTHER" id="PTHR30509:SF9">
    <property type="entry name" value="MULTIDRUG RESISTANCE PROTEIN MDTO"/>
    <property type="match status" value="1"/>
</dbReference>
<protein>
    <submittedName>
        <fullName evidence="11">Uncharacterized protein</fullName>
    </submittedName>
</protein>
<keyword evidence="12" id="KW-1185">Reference proteome</keyword>
<dbReference type="Proteomes" id="UP000058305">
    <property type="component" value="Chromosome"/>
</dbReference>
<feature type="transmembrane region" description="Helical" evidence="8">
    <location>
        <begin position="993"/>
        <end position="1015"/>
    </location>
</feature>
<dbReference type="GO" id="GO:0005886">
    <property type="term" value="C:plasma membrane"/>
    <property type="evidence" value="ECO:0007669"/>
    <property type="project" value="UniProtKB-SubCell"/>
</dbReference>
<keyword evidence="4 8" id="KW-1133">Transmembrane helix</keyword>
<gene>
    <name evidence="11" type="ORF">AWU67_08555</name>
</gene>
<dbReference type="Pfam" id="PF07885">
    <property type="entry name" value="Ion_trans_2"/>
    <property type="match status" value="1"/>
</dbReference>
<feature type="region of interest" description="Disordered" evidence="7">
    <location>
        <begin position="702"/>
        <end position="734"/>
    </location>
</feature>
<organism evidence="11 12">
    <name type="scientific">Microterricola viridarii</name>
    <dbReference type="NCBI Taxonomy" id="412690"/>
    <lineage>
        <taxon>Bacteria</taxon>
        <taxon>Bacillati</taxon>
        <taxon>Actinomycetota</taxon>
        <taxon>Actinomycetes</taxon>
        <taxon>Micrococcales</taxon>
        <taxon>Microbacteriaceae</taxon>
        <taxon>Microterricola</taxon>
    </lineage>
</organism>
<evidence type="ECO:0000259" key="10">
    <source>
        <dbReference type="Pfam" id="PF13515"/>
    </source>
</evidence>
<feature type="domain" description="Integral membrane bound transporter" evidence="10">
    <location>
        <begin position="885"/>
        <end position="1010"/>
    </location>
</feature>
<evidence type="ECO:0000256" key="2">
    <source>
        <dbReference type="ARBA" id="ARBA00022475"/>
    </source>
</evidence>
<reference evidence="12" key="2">
    <citation type="submission" date="2016-01" db="EMBL/GenBank/DDBJ databases">
        <title>First complete genome sequence of a species in the genus Microterricola, an extremophilic cold active enzyme producing strain ERGS5:02 isolated from Sikkim Himalaya.</title>
        <authorList>
            <person name="Kumar R."/>
            <person name="Singh D."/>
            <person name="Swarnkar M.K."/>
        </authorList>
    </citation>
    <scope>NUCLEOTIDE SEQUENCE [LARGE SCALE GENOMIC DNA]</scope>
    <source>
        <strain evidence="12">ERGS5:02</strain>
    </source>
</reference>
<evidence type="ECO:0000256" key="6">
    <source>
        <dbReference type="ARBA" id="ARBA00043993"/>
    </source>
</evidence>